<dbReference type="EMBL" id="BNDY01000006">
    <property type="protein sequence ID" value="GHI38306.1"/>
    <property type="molecule type" value="Genomic_DNA"/>
</dbReference>
<sequence>MPGYGCVTYGNVSMAVPWPGTRARDGGAERDTYPVSRRTARSASLQNPPDVLKHCKEPHL</sequence>
<comment type="caution">
    <text evidence="2">The sequence shown here is derived from an EMBL/GenBank/DDBJ whole genome shotgun (WGS) entry which is preliminary data.</text>
</comment>
<accession>A0ABQ3QM16</accession>
<keyword evidence="3" id="KW-1185">Reference proteome</keyword>
<reference evidence="2" key="1">
    <citation type="submission" date="2024-05" db="EMBL/GenBank/DDBJ databases">
        <title>Whole genome shotgun sequence of Streptomyces violascens NBRC 12920.</title>
        <authorList>
            <person name="Komaki H."/>
            <person name="Tamura T."/>
        </authorList>
    </citation>
    <scope>NUCLEOTIDE SEQUENCE</scope>
    <source>
        <strain evidence="2">NBRC 12920</strain>
    </source>
</reference>
<dbReference type="Proteomes" id="UP001050808">
    <property type="component" value="Unassembled WGS sequence"/>
</dbReference>
<feature type="region of interest" description="Disordered" evidence="1">
    <location>
        <begin position="37"/>
        <end position="60"/>
    </location>
</feature>
<evidence type="ECO:0000313" key="2">
    <source>
        <dbReference type="EMBL" id="GHI38306.1"/>
    </source>
</evidence>
<proteinExistence type="predicted"/>
<name>A0ABQ3QM16_9ACTN</name>
<evidence type="ECO:0000256" key="1">
    <source>
        <dbReference type="SAM" id="MobiDB-lite"/>
    </source>
</evidence>
<gene>
    <name evidence="2" type="ORF">Sviol_27140</name>
</gene>
<organism evidence="2 3">
    <name type="scientific">Streptomyces violascens</name>
    <dbReference type="NCBI Taxonomy" id="67381"/>
    <lineage>
        <taxon>Bacteria</taxon>
        <taxon>Bacillati</taxon>
        <taxon>Actinomycetota</taxon>
        <taxon>Actinomycetes</taxon>
        <taxon>Kitasatosporales</taxon>
        <taxon>Streptomycetaceae</taxon>
        <taxon>Streptomyces</taxon>
    </lineage>
</organism>
<protein>
    <submittedName>
        <fullName evidence="2">Uncharacterized protein</fullName>
    </submittedName>
</protein>
<evidence type="ECO:0000313" key="3">
    <source>
        <dbReference type="Proteomes" id="UP001050808"/>
    </source>
</evidence>
<feature type="compositionally biased region" description="Basic and acidic residues" evidence="1">
    <location>
        <begin position="51"/>
        <end position="60"/>
    </location>
</feature>